<evidence type="ECO:0000313" key="2">
    <source>
        <dbReference type="EMBL" id="MBA9063157.1"/>
    </source>
</evidence>
<evidence type="ECO:0000313" key="3">
    <source>
        <dbReference type="Proteomes" id="UP000565455"/>
    </source>
</evidence>
<sequence length="80" mass="8804">MRRWPIIVLCLVLFAGIMLAVRAVLGAGLHATIPGFDAWRDEAIGHSGHIAILIAVLLACALFGFWPRDARGRMKPLSRR</sequence>
<dbReference type="GeneID" id="96604242"/>
<accession>A0ABR6DAN7</accession>
<organism evidence="2 3">
    <name type="scientific">Methylobacterium fujisawaense</name>
    <dbReference type="NCBI Taxonomy" id="107400"/>
    <lineage>
        <taxon>Bacteria</taxon>
        <taxon>Pseudomonadati</taxon>
        <taxon>Pseudomonadota</taxon>
        <taxon>Alphaproteobacteria</taxon>
        <taxon>Hyphomicrobiales</taxon>
        <taxon>Methylobacteriaceae</taxon>
        <taxon>Methylobacterium</taxon>
    </lineage>
</organism>
<comment type="caution">
    <text evidence="2">The sequence shown here is derived from an EMBL/GenBank/DDBJ whole genome shotgun (WGS) entry which is preliminary data.</text>
</comment>
<reference evidence="2 3" key="1">
    <citation type="submission" date="2020-08" db="EMBL/GenBank/DDBJ databases">
        <title>Genomic Encyclopedia of Type Strains, Phase IV (KMG-IV): sequencing the most valuable type-strain genomes for metagenomic binning, comparative biology and taxonomic classification.</title>
        <authorList>
            <person name="Goeker M."/>
        </authorList>
    </citation>
    <scope>NUCLEOTIDE SEQUENCE [LARGE SCALE GENOMIC DNA]</scope>
    <source>
        <strain evidence="2 3">DSM 5686</strain>
    </source>
</reference>
<protein>
    <submittedName>
        <fullName evidence="2">Uncharacterized protein</fullName>
    </submittedName>
</protein>
<dbReference type="RefSeq" id="WP_182592089.1">
    <property type="nucleotide sequence ID" value="NZ_JACJIM010000003.1"/>
</dbReference>
<dbReference type="EMBL" id="JACJIM010000003">
    <property type="protein sequence ID" value="MBA9063157.1"/>
    <property type="molecule type" value="Genomic_DNA"/>
</dbReference>
<keyword evidence="1" id="KW-0472">Membrane</keyword>
<evidence type="ECO:0000256" key="1">
    <source>
        <dbReference type="SAM" id="Phobius"/>
    </source>
</evidence>
<dbReference type="Proteomes" id="UP000565455">
    <property type="component" value="Unassembled WGS sequence"/>
</dbReference>
<name>A0ABR6DAN7_9HYPH</name>
<feature type="transmembrane region" description="Helical" evidence="1">
    <location>
        <begin position="50"/>
        <end position="66"/>
    </location>
</feature>
<keyword evidence="3" id="KW-1185">Reference proteome</keyword>
<keyword evidence="1" id="KW-0812">Transmembrane</keyword>
<proteinExistence type="predicted"/>
<gene>
    <name evidence="2" type="ORF">GGQ91_002545</name>
</gene>
<keyword evidence="1" id="KW-1133">Transmembrane helix</keyword>